<organism evidence="7 8">
    <name type="scientific">Acanthaster planci</name>
    <name type="common">Crown-of-thorns starfish</name>
    <dbReference type="NCBI Taxonomy" id="133434"/>
    <lineage>
        <taxon>Eukaryota</taxon>
        <taxon>Metazoa</taxon>
        <taxon>Echinodermata</taxon>
        <taxon>Eleutherozoa</taxon>
        <taxon>Asterozoa</taxon>
        <taxon>Asteroidea</taxon>
        <taxon>Valvatacea</taxon>
        <taxon>Valvatida</taxon>
        <taxon>Acanthasteridae</taxon>
        <taxon>Acanthaster</taxon>
    </lineage>
</organism>
<dbReference type="GO" id="GO:0005886">
    <property type="term" value="C:plasma membrane"/>
    <property type="evidence" value="ECO:0007669"/>
    <property type="project" value="UniProtKB-SubCell"/>
</dbReference>
<dbReference type="Proteomes" id="UP000694845">
    <property type="component" value="Unplaced"/>
</dbReference>
<evidence type="ECO:0000259" key="6">
    <source>
        <dbReference type="Pfam" id="PF00723"/>
    </source>
</evidence>
<reference evidence="8" key="1">
    <citation type="submission" date="2025-08" db="UniProtKB">
        <authorList>
            <consortium name="RefSeq"/>
        </authorList>
    </citation>
    <scope>IDENTIFICATION</scope>
</reference>
<evidence type="ECO:0000313" key="8">
    <source>
        <dbReference type="RefSeq" id="XP_022107548.1"/>
    </source>
</evidence>
<dbReference type="GO" id="GO:0005516">
    <property type="term" value="F:calmodulin binding"/>
    <property type="evidence" value="ECO:0007669"/>
    <property type="project" value="UniProtKB-KW"/>
</dbReference>
<dbReference type="OrthoDB" id="5971574at2759"/>
<dbReference type="GO" id="GO:0005977">
    <property type="term" value="P:glycogen metabolic process"/>
    <property type="evidence" value="ECO:0007669"/>
    <property type="project" value="UniProtKB-UniPathway"/>
</dbReference>
<keyword evidence="5" id="KW-0636">Prenylation</keyword>
<dbReference type="CTD" id="5257"/>
<dbReference type="GO" id="GO:0005964">
    <property type="term" value="C:phosphorylase kinase complex"/>
    <property type="evidence" value="ECO:0007669"/>
    <property type="project" value="TreeGrafter"/>
</dbReference>
<dbReference type="PANTHER" id="PTHR10749">
    <property type="entry name" value="PHOSPHORYLASE B KINASE REGULATORY SUBUNIT"/>
    <property type="match status" value="1"/>
</dbReference>
<dbReference type="InterPro" id="IPR011613">
    <property type="entry name" value="GH15-like"/>
</dbReference>
<evidence type="ECO:0000256" key="5">
    <source>
        <dbReference type="RuleBase" id="RU364123"/>
    </source>
</evidence>
<dbReference type="PANTHER" id="PTHR10749:SF8">
    <property type="entry name" value="PHOSPHORYLASE B KINASE REGULATORY SUBUNIT BETA"/>
    <property type="match status" value="1"/>
</dbReference>
<dbReference type="UniPathway" id="UPA00163"/>
<keyword evidence="4 5" id="KW-0112">Calmodulin-binding</keyword>
<evidence type="ECO:0000256" key="3">
    <source>
        <dbReference type="ARBA" id="ARBA00022600"/>
    </source>
</evidence>
<comment type="function">
    <text evidence="5">Phosphorylase b kinase catalyzes the phosphorylation of serine in certain substrates, including troponin I.</text>
</comment>
<dbReference type="Pfam" id="PF00723">
    <property type="entry name" value="Glyco_hydro_15"/>
    <property type="match status" value="1"/>
</dbReference>
<dbReference type="InterPro" id="IPR008928">
    <property type="entry name" value="6-hairpin_glycosidase_sf"/>
</dbReference>
<gene>
    <name evidence="8" type="primary">LOC110988404</name>
</gene>
<keyword evidence="5" id="KW-0119">Carbohydrate metabolism</keyword>
<dbReference type="SUPFAM" id="SSF48208">
    <property type="entry name" value="Six-hairpin glycosidases"/>
    <property type="match status" value="1"/>
</dbReference>
<evidence type="ECO:0000313" key="7">
    <source>
        <dbReference type="Proteomes" id="UP000694845"/>
    </source>
</evidence>
<comment type="subcellular location">
    <subcellularLocation>
        <location evidence="5">Cell membrane</location>
        <topology evidence="5">Lipid-anchor</topology>
        <orientation evidence="5">Cytoplasmic side</orientation>
    </subcellularLocation>
</comment>
<accession>A0A8B7ZPN7</accession>
<name>A0A8B7ZPN7_ACAPL</name>
<dbReference type="GeneID" id="110988404"/>
<keyword evidence="3 5" id="KW-0321">Glycogen metabolism</keyword>
<dbReference type="RefSeq" id="XP_022107548.1">
    <property type="nucleotide sequence ID" value="XM_022251856.1"/>
</dbReference>
<comment type="similarity">
    <text evidence="2 5">Belongs to the phosphorylase b kinase regulatory chain family.</text>
</comment>
<dbReference type="AlphaFoldDB" id="A0A8B7ZPN7"/>
<keyword evidence="5" id="KW-0449">Lipoprotein</keyword>
<keyword evidence="7" id="KW-1185">Reference proteome</keyword>
<keyword evidence="5" id="KW-0472">Membrane</keyword>
<sequence length="851" mass="97693">MAGETEDEDYVRQVALLDSYYILIKSQLLQHQSPTIGLFPAATGDVKKSRVAHVRDSIYCAVATWTLALAYRKIDNDHGRTYELEQSAVKCMRGILYCYLRQAEKLEKFKYTKGEDNALHCRYDMVRGNMLPDSYHHLQIDLVSLYLLYLVQMISSGLQIIWTLDEVSFVQNLVFYVERAYRIPDYGMWERGSKYNTGKCELNASSIGMAIAALEASNGFNLFGREGTSWSILYVDPDAHGRNRTILQTLLPRESSSKNTDASLIPTISFPAFAVKDEAVKNRTFDKIIRKLKGKYGFRRFLRDGYGTVLEDKNRTYYRPAEIKMFDNIEAEWPMFFVYMMIDGTAKGDTRQVEEYHNLLQPLLKKTSNGFVLPKYYYVERRHIEAERKNPHSQPREASREGEQPDQLFLWGQSVYLIACLLKDGLVDMDEIDPVGRYLRSSVRSTMKHNTRYSAFENTSKDLTVQMAFIAESARLQATLQTYGIQTQTPTQVEPIQIWPPAELIKAYQFLGHNDKLGLTGRPPRPIGSLGTSKIYRILGRTILCYPLQFDLTDFYMYQDLSLLVDDIKSLVAFMRRSWTMSGRPTICILIKEDHFNGPKGSEMLDMLAMFKRGTCGGIRVKVDRLQTLLASSFVEHLDFQLPEGVASMVLFKRLEELNVDHLPLKAKSRHLSSPRSLEYEIEVFDIKKYEHMQSWELVEKLRHSINMEMQSGILGILLHREGFNYLTDKGTVGESLNKLYIRAGVKEDWSTVRYCASILRKVVDSLSPSITSMLVSGKIVTIGVFGHEEELILRPLNPNEITDIIFDRCQKYDVREAVMQQEIIITLGKLIGTRPELFHSMLKIRTGCEG</sequence>
<evidence type="ECO:0000256" key="4">
    <source>
        <dbReference type="ARBA" id="ARBA00022860"/>
    </source>
</evidence>
<proteinExistence type="inferred from homology"/>
<dbReference type="Gene3D" id="1.50.10.10">
    <property type="match status" value="1"/>
</dbReference>
<dbReference type="KEGG" id="aplc:110988404"/>
<protein>
    <recommendedName>
        <fullName evidence="5">Phosphorylase b kinase regulatory subunit</fullName>
    </recommendedName>
</protein>
<dbReference type="InterPro" id="IPR008734">
    <property type="entry name" value="PHK_A/B_su"/>
</dbReference>
<dbReference type="OMA" id="QIWPSWK"/>
<keyword evidence="5" id="KW-1003">Cell membrane</keyword>
<evidence type="ECO:0000256" key="1">
    <source>
        <dbReference type="ARBA" id="ARBA00005131"/>
    </source>
</evidence>
<comment type="pathway">
    <text evidence="1 5">Glycan biosynthesis; glycogen metabolism.</text>
</comment>
<evidence type="ECO:0000256" key="2">
    <source>
        <dbReference type="ARBA" id="ARBA00007128"/>
    </source>
</evidence>
<dbReference type="InterPro" id="IPR012341">
    <property type="entry name" value="6hp_glycosidase-like_sf"/>
</dbReference>
<feature type="domain" description="GH15-like" evidence="6">
    <location>
        <begin position="17"/>
        <end position="847"/>
    </location>
</feature>